<gene>
    <name evidence="1" type="ORF">RJN63_22725</name>
</gene>
<dbReference type="AlphaFoldDB" id="A0AAE4GE03"/>
<proteinExistence type="predicted"/>
<sequence>MVQPGRGGHHPALASSGAHFRPRHCSSMAANRYVELFQGLDFLISLNLF</sequence>
<reference evidence="1" key="1">
    <citation type="submission" date="2023-02" db="EMBL/GenBank/DDBJ databases">
        <title>Description of Herbaspirillum huttiense subsp. nephrolepsisexaltata and Herbaspirillum huttiense subsp. lycopersicon.</title>
        <authorList>
            <person name="Poudel M."/>
            <person name="Sharma A."/>
            <person name="Goss E."/>
            <person name="Tapia J.H."/>
            <person name="Harmon C.M."/>
            <person name="Jones J.B."/>
        </authorList>
    </citation>
    <scope>NUCLEOTIDE SEQUENCE</scope>
    <source>
        <strain evidence="1">NC40101</strain>
    </source>
</reference>
<evidence type="ECO:0000313" key="1">
    <source>
        <dbReference type="EMBL" id="MDT0339666.1"/>
    </source>
</evidence>
<dbReference type="EMBL" id="JAVRAA010000014">
    <property type="protein sequence ID" value="MDT0339666.1"/>
    <property type="molecule type" value="Genomic_DNA"/>
</dbReference>
<name>A0AAE4GE03_9BURK</name>
<dbReference type="RefSeq" id="WP_259432553.1">
    <property type="nucleotide sequence ID" value="NZ_JAVLSM010000006.1"/>
</dbReference>
<accession>A0AAE4GE03</accession>
<protein>
    <submittedName>
        <fullName evidence="1">Uncharacterized protein</fullName>
    </submittedName>
</protein>
<comment type="caution">
    <text evidence="1">The sequence shown here is derived from an EMBL/GenBank/DDBJ whole genome shotgun (WGS) entry which is preliminary data.</text>
</comment>
<organism evidence="1">
    <name type="scientific">Herbaspirillum huttiense subsp. nephrolepidis</name>
    <dbReference type="NCBI Taxonomy" id="3075126"/>
    <lineage>
        <taxon>Bacteria</taxon>
        <taxon>Pseudomonadati</taxon>
        <taxon>Pseudomonadota</taxon>
        <taxon>Betaproteobacteria</taxon>
        <taxon>Burkholderiales</taxon>
        <taxon>Oxalobacteraceae</taxon>
        <taxon>Herbaspirillum</taxon>
    </lineage>
</organism>